<sequence>MKQLAMLFLGFGLCMGTAMAQQENSPVLQKNAAYTGAKANGKKYRVIYQLDSNDPKIIEKTIRNINNALTDPRLAGKLEVELVAFSGGTDAYLLSGKYQEPIKALAEKGVIVAQCSNTLRERKIDRNLLFDFIALVPSGNGELIIRQAEGWSVIKP</sequence>
<dbReference type="SUPFAM" id="SSF75169">
    <property type="entry name" value="DsrEFH-like"/>
    <property type="match status" value="1"/>
</dbReference>
<protein>
    <submittedName>
        <fullName evidence="2">DsrE family protein</fullName>
    </submittedName>
</protein>
<accession>A0ABZ2Z2R0</accession>
<evidence type="ECO:0000313" key="3">
    <source>
        <dbReference type="Proteomes" id="UP001449657"/>
    </source>
</evidence>
<proteinExistence type="predicted"/>
<dbReference type="EMBL" id="CP150096">
    <property type="protein sequence ID" value="WZN44951.1"/>
    <property type="molecule type" value="Genomic_DNA"/>
</dbReference>
<gene>
    <name evidence="2" type="ORF">WJU22_18810</name>
</gene>
<dbReference type="Gene3D" id="3.40.1260.10">
    <property type="entry name" value="DsrEFH-like"/>
    <property type="match status" value="1"/>
</dbReference>
<keyword evidence="3" id="KW-1185">Reference proteome</keyword>
<dbReference type="PANTHER" id="PTHR37691">
    <property type="entry name" value="BLR3518 PROTEIN"/>
    <property type="match status" value="1"/>
</dbReference>
<dbReference type="RefSeq" id="WP_341839710.1">
    <property type="nucleotide sequence ID" value="NZ_CP149792.1"/>
</dbReference>
<evidence type="ECO:0000256" key="1">
    <source>
        <dbReference type="SAM" id="SignalP"/>
    </source>
</evidence>
<keyword evidence="1" id="KW-0732">Signal</keyword>
<evidence type="ECO:0000313" key="2">
    <source>
        <dbReference type="EMBL" id="WZN44951.1"/>
    </source>
</evidence>
<name>A0ABZ2Z2R0_9BACT</name>
<dbReference type="PANTHER" id="PTHR37691:SF1">
    <property type="entry name" value="BLR3518 PROTEIN"/>
    <property type="match status" value="1"/>
</dbReference>
<feature type="signal peptide" evidence="1">
    <location>
        <begin position="1"/>
        <end position="20"/>
    </location>
</feature>
<organism evidence="2 3">
    <name type="scientific">Chitinophaga caseinilytica</name>
    <dbReference type="NCBI Taxonomy" id="2267521"/>
    <lineage>
        <taxon>Bacteria</taxon>
        <taxon>Pseudomonadati</taxon>
        <taxon>Bacteroidota</taxon>
        <taxon>Chitinophagia</taxon>
        <taxon>Chitinophagales</taxon>
        <taxon>Chitinophagaceae</taxon>
        <taxon>Chitinophaga</taxon>
    </lineage>
</organism>
<feature type="chain" id="PRO_5046017533" evidence="1">
    <location>
        <begin position="21"/>
        <end position="156"/>
    </location>
</feature>
<dbReference type="Pfam" id="PF02635">
    <property type="entry name" value="DsrE"/>
    <property type="match status" value="1"/>
</dbReference>
<dbReference type="InterPro" id="IPR027396">
    <property type="entry name" value="DsrEFH-like"/>
</dbReference>
<reference evidence="2 3" key="1">
    <citation type="submission" date="2024-03" db="EMBL/GenBank/DDBJ databases">
        <title>Chitinophaga caseinilytica sp. nov., a casein hydrolysing bacterium isolated from forest soil.</title>
        <authorList>
            <person name="Lee D.S."/>
            <person name="Han D.M."/>
            <person name="Baek J.H."/>
            <person name="Choi D.G."/>
            <person name="Jeon J.H."/>
            <person name="Jeon C.O."/>
        </authorList>
    </citation>
    <scope>NUCLEOTIDE SEQUENCE [LARGE SCALE GENOMIC DNA]</scope>
    <source>
        <strain evidence="2 3">KACC 19118</strain>
    </source>
</reference>
<dbReference type="Proteomes" id="UP001449657">
    <property type="component" value="Chromosome"/>
</dbReference>
<dbReference type="InterPro" id="IPR003787">
    <property type="entry name" value="Sulphur_relay_DsrE/F-like"/>
</dbReference>